<sequence>MKNKWQRIFLCAVCITMFFGTCVVAAGTNHMSDLVGFFQDIDVPRDMTVYGSAIAIFGDVQMQGAVNGDVVAIFGSVEIDGPVRGNVVAVFGDLHLTQKAAVNGDAVHILGGKMTEEPGVIVNGQKINLAGFGFNGLPGVGILLVIFILITLAKIMIDYLISIIAVLVFPERFDKMATAVFDNTGRKLLIGILAILGFYILSAVLIMVIIGIPFMLLLMPAMALLSFTGNTAVKLAIGKKVGSGREKPWSQMMELFIGTVLYALVEITLVGKTITFLAKAAGIGAVIDSRAGNGNPYAQGPIGFITKEQNEEKYIGESKE</sequence>
<proteinExistence type="predicted"/>
<evidence type="ECO:0000313" key="4">
    <source>
        <dbReference type="EMBL" id="AOT69992.1"/>
    </source>
</evidence>
<evidence type="ECO:0000256" key="2">
    <source>
        <dbReference type="SAM" id="SignalP"/>
    </source>
</evidence>
<keyword evidence="1" id="KW-0812">Transmembrane</keyword>
<protein>
    <recommendedName>
        <fullName evidence="3">DUF8173 domain-containing protein</fullName>
    </recommendedName>
</protein>
<feature type="transmembrane region" description="Helical" evidence="1">
    <location>
        <begin position="188"/>
        <end position="210"/>
    </location>
</feature>
<dbReference type="Pfam" id="PF26514">
    <property type="entry name" value="DUF8173"/>
    <property type="match status" value="1"/>
</dbReference>
<feature type="domain" description="DUF8173" evidence="3">
    <location>
        <begin position="151"/>
        <end position="288"/>
    </location>
</feature>
<feature type="transmembrane region" description="Helical" evidence="1">
    <location>
        <begin position="142"/>
        <end position="168"/>
    </location>
</feature>
<feature type="chain" id="PRO_5009107403" description="DUF8173 domain-containing protein" evidence="2">
    <location>
        <begin position="26"/>
        <end position="320"/>
    </location>
</feature>
<keyword evidence="2" id="KW-0732">Signal</keyword>
<accession>A0A1D8GGF5</accession>
<dbReference type="OrthoDB" id="1953791at2"/>
<organism evidence="4 5">
    <name type="scientific">Geosporobacter ferrireducens</name>
    <dbReference type="NCBI Taxonomy" id="1424294"/>
    <lineage>
        <taxon>Bacteria</taxon>
        <taxon>Bacillati</taxon>
        <taxon>Bacillota</taxon>
        <taxon>Clostridia</taxon>
        <taxon>Peptostreptococcales</taxon>
        <taxon>Thermotaleaceae</taxon>
        <taxon>Geosporobacter</taxon>
    </lineage>
</organism>
<keyword evidence="1" id="KW-0472">Membrane</keyword>
<dbReference type="EMBL" id="CP017269">
    <property type="protein sequence ID" value="AOT69992.1"/>
    <property type="molecule type" value="Genomic_DNA"/>
</dbReference>
<dbReference type="AlphaFoldDB" id="A0A1D8GGF5"/>
<keyword evidence="5" id="KW-1185">Reference proteome</keyword>
<reference evidence="4 5" key="1">
    <citation type="submission" date="2016-09" db="EMBL/GenBank/DDBJ databases">
        <title>Genomic analysis reveals versatility of anaerobic energy metabolism of Geosporobacter ferrireducens IRF9 of phylum Firmicutes.</title>
        <authorList>
            <person name="Kim S.-J."/>
        </authorList>
    </citation>
    <scope>NUCLEOTIDE SEQUENCE [LARGE SCALE GENOMIC DNA]</scope>
    <source>
        <strain evidence="4 5">IRF9</strain>
    </source>
</reference>
<evidence type="ECO:0000313" key="5">
    <source>
        <dbReference type="Proteomes" id="UP000095743"/>
    </source>
</evidence>
<evidence type="ECO:0000256" key="1">
    <source>
        <dbReference type="SAM" id="Phobius"/>
    </source>
</evidence>
<dbReference type="InterPro" id="IPR058486">
    <property type="entry name" value="DUF8173"/>
</dbReference>
<gene>
    <name evidence="4" type="ORF">Gferi_10580</name>
</gene>
<keyword evidence="1" id="KW-1133">Transmembrane helix</keyword>
<dbReference type="STRING" id="1424294.Gferi_10580"/>
<evidence type="ECO:0000259" key="3">
    <source>
        <dbReference type="Pfam" id="PF26514"/>
    </source>
</evidence>
<feature type="transmembrane region" description="Helical" evidence="1">
    <location>
        <begin position="216"/>
        <end position="237"/>
    </location>
</feature>
<name>A0A1D8GGF5_9FIRM</name>
<dbReference type="KEGG" id="gfe:Gferi_10580"/>
<feature type="signal peptide" evidence="2">
    <location>
        <begin position="1"/>
        <end position="25"/>
    </location>
</feature>
<dbReference type="RefSeq" id="WP_069976246.1">
    <property type="nucleotide sequence ID" value="NZ_CP017269.1"/>
</dbReference>
<dbReference type="Proteomes" id="UP000095743">
    <property type="component" value="Chromosome"/>
</dbReference>